<reference evidence="2" key="1">
    <citation type="journal article" date="2019" name="Int. J. Syst. Evol. Microbiol.">
        <title>The Global Catalogue of Microorganisms (GCM) 10K type strain sequencing project: providing services to taxonomists for standard genome sequencing and annotation.</title>
        <authorList>
            <consortium name="The Broad Institute Genomics Platform"/>
            <consortium name="The Broad Institute Genome Sequencing Center for Infectious Disease"/>
            <person name="Wu L."/>
            <person name="Ma J."/>
        </authorList>
    </citation>
    <scope>NUCLEOTIDE SEQUENCE [LARGE SCALE GENOMIC DNA]</scope>
    <source>
        <strain evidence="2">NBRC 109341</strain>
    </source>
</reference>
<comment type="caution">
    <text evidence="1">The sequence shown here is derived from an EMBL/GenBank/DDBJ whole genome shotgun (WGS) entry which is preliminary data.</text>
</comment>
<gene>
    <name evidence="1" type="ORF">GCM10007935_13170</name>
</gene>
<keyword evidence="2" id="KW-1185">Reference proteome</keyword>
<protein>
    <submittedName>
        <fullName evidence="1">Uncharacterized protein</fullName>
    </submittedName>
</protein>
<dbReference type="Pfam" id="PF14307">
    <property type="entry name" value="Glyco_tran_WbsX"/>
    <property type="match status" value="1"/>
</dbReference>
<evidence type="ECO:0000313" key="2">
    <source>
        <dbReference type="Proteomes" id="UP001156903"/>
    </source>
</evidence>
<dbReference type="PANTHER" id="PTHR41244">
    <property type="entry name" value="RHAMNAN SYNTHESIS F"/>
    <property type="match status" value="1"/>
</dbReference>
<dbReference type="EMBL" id="BSPB01000007">
    <property type="protein sequence ID" value="GLS13887.1"/>
    <property type="molecule type" value="Genomic_DNA"/>
</dbReference>
<proteinExistence type="predicted"/>
<dbReference type="CDD" id="cd11579">
    <property type="entry name" value="Glyco_tran_WbsX"/>
    <property type="match status" value="1"/>
</dbReference>
<dbReference type="InterPro" id="IPR032719">
    <property type="entry name" value="WbsX"/>
</dbReference>
<dbReference type="Proteomes" id="UP001156903">
    <property type="component" value="Unassembled WGS sequence"/>
</dbReference>
<sequence>MSASAPPVNRLRRLFIRCATRVRRALGIGSPIPVVDTARLTEGYHAHQDNPPVDPCVKVLAYYLPQFHPFPQNDAWWGKGFTEWSNVGKAQPNYAGHYQPHCPIHLGYYDLRLVDNMIEQARLARNYGIYGFCYYFYWFNGTVLMHQPLEQMLADPRVDMPFCLMWANENWSRRWDGKDDDILIAQEHSRADSLAFIRHLGRYFQDDRYVRVNGLPVLIVYRANLIPDIAETGRLWREEALRLGLPGLYLVAAQSFDITSPAPFGFDAAVQFPPHPFRQYPDHQPEVTITNPAFTGRIHGYPDVAQRFVQRADEPYKVWRACMLSWDNTARKQDGATIFKDFSLQGYQQWLSHNLNVTAHDPRLNDDERLTFVNAWNEWAEGSHLEPDRRFGYGYLQATYDAVQDHDSRWGIVPGHPWARRHDVAVVLHLHYAEVVDPLLDQIDQAFPDGQVDLYVTTTASAHGARVRQRWPQAQVRLVENRGRDILPFVEAYRQIHSLGHLAVCKVHTKHSAYRPDGERLRQGLLAPLLGSVATVQAALTRFRQDPKLGMLVPGPFLIPATRRNASSNLANLDRLESLTGVPYGYTDLAAGTMFWFRPACLSPLLTLKPQDFDLERGLADGTLTHAVERMMTSWARAEGYTVATC</sequence>
<dbReference type="Gene3D" id="3.20.20.80">
    <property type="entry name" value="Glycosidases"/>
    <property type="match status" value="1"/>
</dbReference>
<evidence type="ECO:0000313" key="1">
    <source>
        <dbReference type="EMBL" id="GLS13887.1"/>
    </source>
</evidence>
<dbReference type="Pfam" id="PF05045">
    <property type="entry name" value="RgpF"/>
    <property type="match status" value="1"/>
</dbReference>
<name>A0ABQ6C6Q3_9BURK</name>
<dbReference type="PANTHER" id="PTHR41244:SF1">
    <property type="entry name" value="GLYCOSYLTRANSFERASE"/>
    <property type="match status" value="1"/>
</dbReference>
<organism evidence="1 2">
    <name type="scientific">Hydrogenophaga electricum</name>
    <dbReference type="NCBI Taxonomy" id="1230953"/>
    <lineage>
        <taxon>Bacteria</taxon>
        <taxon>Pseudomonadati</taxon>
        <taxon>Pseudomonadota</taxon>
        <taxon>Betaproteobacteria</taxon>
        <taxon>Burkholderiales</taxon>
        <taxon>Comamonadaceae</taxon>
        <taxon>Hydrogenophaga</taxon>
    </lineage>
</organism>
<accession>A0ABQ6C6Q3</accession>
<dbReference type="InterPro" id="IPR007739">
    <property type="entry name" value="RgpF"/>
</dbReference>
<dbReference type="RefSeq" id="WP_284307167.1">
    <property type="nucleotide sequence ID" value="NZ_BSPB01000007.1"/>
</dbReference>